<gene>
    <name evidence="1" type="ORF">PLOB_00019511</name>
</gene>
<sequence>MRADELMQRMWDEDVVGIADQNKRLTAEEVLAAREEAQSRRRLLKTDLSLKKHFQPRLEVAEKYCQVIEAKDDLKYTELPEFFRGHFSRCYRIAENIVVYTSIHTMGDASLLAYVDVTYVGHKYEDAAREEKGKQ</sequence>
<dbReference type="Proteomes" id="UP001159405">
    <property type="component" value="Unassembled WGS sequence"/>
</dbReference>
<evidence type="ECO:0000313" key="1">
    <source>
        <dbReference type="EMBL" id="CAH3177702.1"/>
    </source>
</evidence>
<accession>A0ABN8RFD0</accession>
<organism evidence="1 2">
    <name type="scientific">Porites lobata</name>
    <dbReference type="NCBI Taxonomy" id="104759"/>
    <lineage>
        <taxon>Eukaryota</taxon>
        <taxon>Metazoa</taxon>
        <taxon>Cnidaria</taxon>
        <taxon>Anthozoa</taxon>
        <taxon>Hexacorallia</taxon>
        <taxon>Scleractinia</taxon>
        <taxon>Fungiina</taxon>
        <taxon>Poritidae</taxon>
        <taxon>Porites</taxon>
    </lineage>
</organism>
<dbReference type="EMBL" id="CALNXK010000229">
    <property type="protein sequence ID" value="CAH3177702.1"/>
    <property type="molecule type" value="Genomic_DNA"/>
</dbReference>
<reference evidence="1 2" key="1">
    <citation type="submission" date="2022-05" db="EMBL/GenBank/DDBJ databases">
        <authorList>
            <consortium name="Genoscope - CEA"/>
            <person name="William W."/>
        </authorList>
    </citation>
    <scope>NUCLEOTIDE SEQUENCE [LARGE SCALE GENOMIC DNA]</scope>
</reference>
<name>A0ABN8RFD0_9CNID</name>
<keyword evidence="2" id="KW-1185">Reference proteome</keyword>
<evidence type="ECO:0000313" key="2">
    <source>
        <dbReference type="Proteomes" id="UP001159405"/>
    </source>
</evidence>
<protein>
    <submittedName>
        <fullName evidence="1">Uncharacterized protein</fullName>
    </submittedName>
</protein>
<feature type="non-terminal residue" evidence="1">
    <location>
        <position position="135"/>
    </location>
</feature>
<proteinExistence type="predicted"/>
<comment type="caution">
    <text evidence="1">The sequence shown here is derived from an EMBL/GenBank/DDBJ whole genome shotgun (WGS) entry which is preliminary data.</text>
</comment>